<dbReference type="InterPro" id="IPR001647">
    <property type="entry name" value="HTH_TetR"/>
</dbReference>
<reference evidence="5 6" key="1">
    <citation type="submission" date="2017-08" db="EMBL/GenBank/DDBJ databases">
        <title>Infants hospitalized years apart are colonized by the same room-sourced microbial strains.</title>
        <authorList>
            <person name="Brooks B."/>
            <person name="Olm M.R."/>
            <person name="Firek B.A."/>
            <person name="Baker R."/>
            <person name="Thomas B.C."/>
            <person name="Morowitz M.J."/>
            <person name="Banfield J.F."/>
        </authorList>
    </citation>
    <scope>NUCLEOTIDE SEQUENCE [LARGE SCALE GENOMIC DNA]</scope>
    <source>
        <strain evidence="5">S2_005_003_R2_41</strain>
    </source>
</reference>
<evidence type="ECO:0000259" key="4">
    <source>
        <dbReference type="PROSITE" id="PS50977"/>
    </source>
</evidence>
<dbReference type="InterPro" id="IPR050109">
    <property type="entry name" value="HTH-type_TetR-like_transc_reg"/>
</dbReference>
<dbReference type="AlphaFoldDB" id="A0A2W5Q8W1"/>
<evidence type="ECO:0000313" key="6">
    <source>
        <dbReference type="Proteomes" id="UP000249135"/>
    </source>
</evidence>
<dbReference type="Gene3D" id="1.10.10.60">
    <property type="entry name" value="Homeodomain-like"/>
    <property type="match status" value="1"/>
</dbReference>
<dbReference type="SUPFAM" id="SSF46689">
    <property type="entry name" value="Homeodomain-like"/>
    <property type="match status" value="1"/>
</dbReference>
<dbReference type="EMBL" id="QFPP01000176">
    <property type="protein sequence ID" value="PZQ73594.1"/>
    <property type="molecule type" value="Genomic_DNA"/>
</dbReference>
<dbReference type="PROSITE" id="PS50977">
    <property type="entry name" value="HTH_TETR_2"/>
    <property type="match status" value="1"/>
</dbReference>
<evidence type="ECO:0000256" key="2">
    <source>
        <dbReference type="PROSITE-ProRule" id="PRU00335"/>
    </source>
</evidence>
<evidence type="ECO:0000256" key="3">
    <source>
        <dbReference type="SAM" id="MobiDB-lite"/>
    </source>
</evidence>
<dbReference type="InterPro" id="IPR036271">
    <property type="entry name" value="Tet_transcr_reg_TetR-rel_C_sf"/>
</dbReference>
<dbReference type="SUPFAM" id="SSF48498">
    <property type="entry name" value="Tetracyclin repressor-like, C-terminal domain"/>
    <property type="match status" value="1"/>
</dbReference>
<proteinExistence type="predicted"/>
<dbReference type="Gene3D" id="1.10.357.10">
    <property type="entry name" value="Tetracycline Repressor, domain 2"/>
    <property type="match status" value="1"/>
</dbReference>
<evidence type="ECO:0000313" key="5">
    <source>
        <dbReference type="EMBL" id="PZQ73594.1"/>
    </source>
</evidence>
<dbReference type="Proteomes" id="UP000249135">
    <property type="component" value="Unassembled WGS sequence"/>
</dbReference>
<accession>A0A2W5Q8W1</accession>
<feature type="compositionally biased region" description="Basic and acidic residues" evidence="3">
    <location>
        <begin position="20"/>
        <end position="33"/>
    </location>
</feature>
<gene>
    <name evidence="5" type="ORF">DI563_14420</name>
</gene>
<dbReference type="PRINTS" id="PR00455">
    <property type="entry name" value="HTHTETR"/>
</dbReference>
<feature type="region of interest" description="Disordered" evidence="3">
    <location>
        <begin position="1"/>
        <end position="72"/>
    </location>
</feature>
<dbReference type="PANTHER" id="PTHR30328:SF54">
    <property type="entry name" value="HTH-TYPE TRANSCRIPTIONAL REPRESSOR SCO4008"/>
    <property type="match status" value="1"/>
</dbReference>
<dbReference type="GO" id="GO:0003677">
    <property type="term" value="F:DNA binding"/>
    <property type="evidence" value="ECO:0007669"/>
    <property type="project" value="UniProtKB-UniRule"/>
</dbReference>
<dbReference type="PANTHER" id="PTHR30328">
    <property type="entry name" value="TRANSCRIPTIONAL REPRESSOR"/>
    <property type="match status" value="1"/>
</dbReference>
<protein>
    <submittedName>
        <fullName evidence="5">TetR/AcrR family transcriptional regulator</fullName>
    </submittedName>
</protein>
<dbReference type="InterPro" id="IPR041474">
    <property type="entry name" value="NicS_C"/>
</dbReference>
<dbReference type="Pfam" id="PF17938">
    <property type="entry name" value="TetR_C_29"/>
    <property type="match status" value="1"/>
</dbReference>
<comment type="caution">
    <text evidence="5">The sequence shown here is derived from an EMBL/GenBank/DDBJ whole genome shotgun (WGS) entry which is preliminary data.</text>
</comment>
<sequence>MLVRRFTGGEPTSSSGGAAGRDRHGQCRRDIRRTSPVPAKPRQPARASTAPAATEPRAGGPTRRRVKRDPGDQIENRILAAAVEEFAEHGFAGARIERISSQAGTVDRMLYYYYGNKERLYQAVLEQIYADMIGAQRNFVQPDDPVAAMRQLIEHSWDHYAASPKLVRLLMNENLLRGRHIQLSEQIGPTSFPLVETVTRILEAGQARGVFRADATPDHTLMTIMSLGFFYLSNQYTCSAWLGGDLMKKPRRTAWRAHICRVVLDHLATGAPRA</sequence>
<keyword evidence="1 2" id="KW-0238">DNA-binding</keyword>
<evidence type="ECO:0000256" key="1">
    <source>
        <dbReference type="ARBA" id="ARBA00023125"/>
    </source>
</evidence>
<dbReference type="Pfam" id="PF00440">
    <property type="entry name" value="TetR_N"/>
    <property type="match status" value="1"/>
</dbReference>
<dbReference type="InterPro" id="IPR009057">
    <property type="entry name" value="Homeodomain-like_sf"/>
</dbReference>
<organism evidence="5 6">
    <name type="scientific">Variovorax paradoxus</name>
    <dbReference type="NCBI Taxonomy" id="34073"/>
    <lineage>
        <taxon>Bacteria</taxon>
        <taxon>Pseudomonadati</taxon>
        <taxon>Pseudomonadota</taxon>
        <taxon>Betaproteobacteria</taxon>
        <taxon>Burkholderiales</taxon>
        <taxon>Comamonadaceae</taxon>
        <taxon>Variovorax</taxon>
    </lineage>
</organism>
<feature type="DNA-binding region" description="H-T-H motif" evidence="2">
    <location>
        <begin position="95"/>
        <end position="114"/>
    </location>
</feature>
<name>A0A2W5Q8W1_VARPD</name>
<feature type="domain" description="HTH tetR-type" evidence="4">
    <location>
        <begin position="72"/>
        <end position="132"/>
    </location>
</feature>